<protein>
    <submittedName>
        <fullName evidence="1">Uncharacterized protein</fullName>
    </submittedName>
</protein>
<evidence type="ECO:0000313" key="1">
    <source>
        <dbReference type="EMBL" id="KAJ8686458.1"/>
    </source>
</evidence>
<keyword evidence="2" id="KW-1185">Reference proteome</keyword>
<reference evidence="1" key="1">
    <citation type="submission" date="2023-04" db="EMBL/GenBank/DDBJ databases">
        <title>A chromosome-level genome assembly of the parasitoid wasp Eretmocerus hayati.</title>
        <authorList>
            <person name="Zhong Y."/>
            <person name="Liu S."/>
            <person name="Liu Y."/>
        </authorList>
    </citation>
    <scope>NUCLEOTIDE SEQUENCE</scope>
    <source>
        <strain evidence="1">ZJU_SS_LIU_2023</strain>
    </source>
</reference>
<gene>
    <name evidence="1" type="ORF">QAD02_022252</name>
</gene>
<evidence type="ECO:0000313" key="2">
    <source>
        <dbReference type="Proteomes" id="UP001239111"/>
    </source>
</evidence>
<accession>A0ACC2PU14</accession>
<dbReference type="EMBL" id="CM056741">
    <property type="protein sequence ID" value="KAJ8686458.1"/>
    <property type="molecule type" value="Genomic_DNA"/>
</dbReference>
<organism evidence="1 2">
    <name type="scientific">Eretmocerus hayati</name>
    <dbReference type="NCBI Taxonomy" id="131215"/>
    <lineage>
        <taxon>Eukaryota</taxon>
        <taxon>Metazoa</taxon>
        <taxon>Ecdysozoa</taxon>
        <taxon>Arthropoda</taxon>
        <taxon>Hexapoda</taxon>
        <taxon>Insecta</taxon>
        <taxon>Pterygota</taxon>
        <taxon>Neoptera</taxon>
        <taxon>Endopterygota</taxon>
        <taxon>Hymenoptera</taxon>
        <taxon>Apocrita</taxon>
        <taxon>Proctotrupomorpha</taxon>
        <taxon>Chalcidoidea</taxon>
        <taxon>Aphelinidae</taxon>
        <taxon>Aphelininae</taxon>
        <taxon>Eretmocerus</taxon>
    </lineage>
</organism>
<name>A0ACC2PU14_9HYME</name>
<comment type="caution">
    <text evidence="1">The sequence shown here is derived from an EMBL/GenBank/DDBJ whole genome shotgun (WGS) entry which is preliminary data.</text>
</comment>
<dbReference type="Proteomes" id="UP001239111">
    <property type="component" value="Chromosome 1"/>
</dbReference>
<proteinExistence type="predicted"/>
<sequence length="389" mass="45033">MVKLTEEMVTARTRVSDCASVKKLNCWGTELTDVSILRRMRSVEVLSLSVNNISSLADFQNCIDLKDLFVRKNNIRDLNEICYLQGLPNLRNLWLGENPCAEIDGYRLAVIKALPKLEKLDDKIITPEEIQTAMVRGRSLIHPLTSLQAESSSPQSGRASPDDDEIKYAEEADVDSRQNYSSSDEQRSYDETAGVDDYQETDKRNANYNTSPVHQYPQNNRYMYEQNGRTKNIENNVRNTNFADISAASKILETQQDCNDRVVQRHNGEYEESNKKMYAPVSPRTQYAPQEFIDERQMDYDEPQRSPSVLSKRGMMNHSVDREDHNQTPNWIRRTEKDKRRTQFQYQRRPVTRNSNILSAVLCLVKELDYPSLEVVEMAVRSRIDELEE</sequence>